<keyword evidence="2" id="KW-1185">Reference proteome</keyword>
<accession>A0A2L0HPN3</accession>
<protein>
    <submittedName>
        <fullName evidence="1">Uncharacterized protein</fullName>
    </submittedName>
</protein>
<dbReference type="EMBL" id="MG845684">
    <property type="protein sequence ID" value="AUX83631.1"/>
    <property type="molecule type" value="Genomic_DNA"/>
</dbReference>
<name>A0A2L0HPN3_9CAUD</name>
<evidence type="ECO:0000313" key="1">
    <source>
        <dbReference type="EMBL" id="AUX83631.1"/>
    </source>
</evidence>
<sequence length="161" mass="17651">MALTKAQIIGQIKTIGTRGHNLDKLIQETAVGIIEHIEANREASLACKLYNAMPNGSRKLALAHWLVKFGAVVVNKGTDSKAIPFKFNAEGRVDIEGGKAKAWYDCKKERDLKDEAFDLDAALYNFQAMLRKAQEKGALPVDERVGVLLGMPSKKAEKKAA</sequence>
<reference evidence="1 2" key="1">
    <citation type="submission" date="2018-01" db="EMBL/GenBank/DDBJ databases">
        <title>Genome of Pseudomonas phage NV1, a LUZ24-like virus of Pseudomonas tolaasii.</title>
        <authorList>
            <person name="Storey N.H."/>
        </authorList>
    </citation>
    <scope>NUCLEOTIDE SEQUENCE [LARGE SCALE GENOMIC DNA]</scope>
</reference>
<dbReference type="OrthoDB" id="10091at10239"/>
<evidence type="ECO:0000313" key="2">
    <source>
        <dbReference type="Proteomes" id="UP000240328"/>
    </source>
</evidence>
<gene>
    <name evidence="1" type="ORF">NV1_p02</name>
</gene>
<dbReference type="Proteomes" id="UP000240328">
    <property type="component" value="Segment"/>
</dbReference>
<proteinExistence type="predicted"/>
<organism evidence="1 2">
    <name type="scientific">Pseudomonas phage NV1</name>
    <dbReference type="NCBI Taxonomy" id="2079543"/>
    <lineage>
        <taxon>Viruses</taxon>
        <taxon>Duplodnaviria</taxon>
        <taxon>Heunggongvirae</taxon>
        <taxon>Uroviricota</taxon>
        <taxon>Caudoviricetes</taxon>
        <taxon>Vicosavirus</taxon>
        <taxon>Vicosavirus NV1</taxon>
    </lineage>
</organism>